<evidence type="ECO:0000313" key="8">
    <source>
        <dbReference type="EMBL" id="NVL09005.1"/>
    </source>
</evidence>
<dbReference type="PROSITE" id="PS51900">
    <property type="entry name" value="CB"/>
    <property type="match status" value="1"/>
</dbReference>
<keyword evidence="4" id="KW-0233">DNA recombination</keyword>
<evidence type="ECO:0000256" key="4">
    <source>
        <dbReference type="ARBA" id="ARBA00023172"/>
    </source>
</evidence>
<evidence type="ECO:0000259" key="7">
    <source>
        <dbReference type="PROSITE" id="PS51900"/>
    </source>
</evidence>
<evidence type="ECO:0000256" key="5">
    <source>
        <dbReference type="PROSITE-ProRule" id="PRU01248"/>
    </source>
</evidence>
<evidence type="ECO:0000256" key="1">
    <source>
        <dbReference type="ARBA" id="ARBA00008857"/>
    </source>
</evidence>
<evidence type="ECO:0000256" key="3">
    <source>
        <dbReference type="ARBA" id="ARBA00023125"/>
    </source>
</evidence>
<comment type="caution">
    <text evidence="8">The sequence shown here is derived from an EMBL/GenBank/DDBJ whole genome shotgun (WGS) entry which is preliminary data.</text>
</comment>
<protein>
    <submittedName>
        <fullName evidence="8">Integrase family protein</fullName>
    </submittedName>
</protein>
<dbReference type="PANTHER" id="PTHR30629:SF2">
    <property type="entry name" value="PROPHAGE INTEGRASE INTS-RELATED"/>
    <property type="match status" value="1"/>
</dbReference>
<proteinExistence type="inferred from homology"/>
<dbReference type="PROSITE" id="PS51898">
    <property type="entry name" value="TYR_RECOMBINASE"/>
    <property type="match status" value="1"/>
</dbReference>
<dbReference type="InterPro" id="IPR013762">
    <property type="entry name" value="Integrase-like_cat_sf"/>
</dbReference>
<feature type="domain" description="Tyr recombinase" evidence="6">
    <location>
        <begin position="229"/>
        <end position="431"/>
    </location>
</feature>
<dbReference type="Gene3D" id="1.10.150.130">
    <property type="match status" value="1"/>
</dbReference>
<dbReference type="SUPFAM" id="SSF56349">
    <property type="entry name" value="DNA breaking-rejoining enzymes"/>
    <property type="match status" value="1"/>
</dbReference>
<dbReference type="GO" id="GO:0015074">
    <property type="term" value="P:DNA integration"/>
    <property type="evidence" value="ECO:0007669"/>
    <property type="project" value="UniProtKB-KW"/>
</dbReference>
<dbReference type="Pfam" id="PF00589">
    <property type="entry name" value="Phage_integrase"/>
    <property type="match status" value="1"/>
</dbReference>
<reference evidence="8" key="1">
    <citation type="submission" date="2020-06" db="EMBL/GenBank/DDBJ databases">
        <title>Whole Genome Sequence of Bradyrhizobium sp. Strain 66S1MB.</title>
        <authorList>
            <person name="Bromfield E."/>
            <person name="Cloutier S."/>
        </authorList>
    </citation>
    <scope>NUCLEOTIDE SEQUENCE</scope>
    <source>
        <strain evidence="8">66S1MB</strain>
    </source>
</reference>
<comment type="similarity">
    <text evidence="1">Belongs to the 'phage' integrase family.</text>
</comment>
<sequence length="453" mass="50512">MTATTTTTKRSSVILTDRACQRRVTKRTKVYDRKCPGLYASIIPAGTATFNFKFTDKQTGKQRSTVLGTYNPETFTVDHARSKVYALKGLGSVALVEQLRQTKTEQEARSKTVAEIVEERIEWMKTKVLKRDGEMRPRIESWEGVARHLRNFIVPRLGKKLACDVTKHDIATLSNDIVAGKHGGKASVANARHMRRAASGLFNWAAEAGRDYVSASPCINLPKLDDEFPRTRVLSADEVRIFWHGLDRSDLPWDCRTCFALKFALATMLRSGELLPIHRDEINTSEGTVDIPANRVKKRRIINQPLSDLAREIITEAMGNYDYAFTGRFGNAPLARQAMSNALKGTKRSNGKTKTPGICELLGLKPFTPHDLRRTAATMCGNLGLSEAGISLCLDHQASKDEHGKLLPAVTNRVYNLATRARVTKKREVLDPWAIELRRIVSEPATEGQRLAA</sequence>
<organism evidence="8">
    <name type="scientific">Bradyrhizobium quebecense</name>
    <dbReference type="NCBI Taxonomy" id="2748629"/>
    <lineage>
        <taxon>Bacteria</taxon>
        <taxon>Pseudomonadati</taxon>
        <taxon>Pseudomonadota</taxon>
        <taxon>Alphaproteobacteria</taxon>
        <taxon>Hyphomicrobiales</taxon>
        <taxon>Nitrobacteraceae</taxon>
        <taxon>Bradyrhizobium</taxon>
    </lineage>
</organism>
<dbReference type="InterPro" id="IPR044068">
    <property type="entry name" value="CB"/>
</dbReference>
<feature type="domain" description="Core-binding (CB)" evidence="7">
    <location>
        <begin position="111"/>
        <end position="206"/>
    </location>
</feature>
<dbReference type="GO" id="GO:0006310">
    <property type="term" value="P:DNA recombination"/>
    <property type="evidence" value="ECO:0007669"/>
    <property type="project" value="UniProtKB-KW"/>
</dbReference>
<dbReference type="InterPro" id="IPR002104">
    <property type="entry name" value="Integrase_catalytic"/>
</dbReference>
<dbReference type="GO" id="GO:0003677">
    <property type="term" value="F:DNA binding"/>
    <property type="evidence" value="ECO:0007669"/>
    <property type="project" value="UniProtKB-UniRule"/>
</dbReference>
<keyword evidence="2" id="KW-0229">DNA integration</keyword>
<dbReference type="RefSeq" id="WP_176532443.1">
    <property type="nucleotide sequence ID" value="NZ_CP088022.1"/>
</dbReference>
<dbReference type="InterPro" id="IPR010998">
    <property type="entry name" value="Integrase_recombinase_N"/>
</dbReference>
<dbReference type="EMBL" id="JABWSX010000001">
    <property type="protein sequence ID" value="NVL09005.1"/>
    <property type="molecule type" value="Genomic_DNA"/>
</dbReference>
<dbReference type="InterPro" id="IPR050808">
    <property type="entry name" value="Phage_Integrase"/>
</dbReference>
<evidence type="ECO:0000259" key="6">
    <source>
        <dbReference type="PROSITE" id="PS51898"/>
    </source>
</evidence>
<keyword evidence="3 5" id="KW-0238">DNA-binding</keyword>
<accession>A0A973WTF6</accession>
<dbReference type="InterPro" id="IPR011010">
    <property type="entry name" value="DNA_brk_join_enz"/>
</dbReference>
<dbReference type="InterPro" id="IPR038488">
    <property type="entry name" value="Integrase_DNA-bd_sf"/>
</dbReference>
<dbReference type="AlphaFoldDB" id="A0A973WTF6"/>
<gene>
    <name evidence="8" type="ORF">HU230_25185</name>
</gene>
<dbReference type="Gene3D" id="3.30.160.390">
    <property type="entry name" value="Integrase, DNA-binding domain"/>
    <property type="match status" value="1"/>
</dbReference>
<name>A0A973WTF6_9BRAD</name>
<dbReference type="Gene3D" id="1.10.443.10">
    <property type="entry name" value="Intergrase catalytic core"/>
    <property type="match status" value="1"/>
</dbReference>
<evidence type="ECO:0000256" key="2">
    <source>
        <dbReference type="ARBA" id="ARBA00022908"/>
    </source>
</evidence>
<dbReference type="PANTHER" id="PTHR30629">
    <property type="entry name" value="PROPHAGE INTEGRASE"/>
    <property type="match status" value="1"/>
</dbReference>